<evidence type="ECO:0000256" key="1">
    <source>
        <dbReference type="SAM" id="MobiDB-lite"/>
    </source>
</evidence>
<proteinExistence type="predicted"/>
<keyword evidence="2" id="KW-0472">Membrane</keyword>
<dbReference type="GeneID" id="31362687"/>
<dbReference type="PANTHER" id="PTHR31494:SF3">
    <property type="entry name" value="THH1_TOM1_TOM3 DOMAIN-CONTAINING PROTEIN"/>
    <property type="match status" value="1"/>
</dbReference>
<dbReference type="PANTHER" id="PTHR31494">
    <property type="entry name" value="THH1_TOM1_TOM3 DOMAIN-CONTAINING PROTEIN-RELATED-RELATED"/>
    <property type="match status" value="1"/>
</dbReference>
<keyword evidence="2" id="KW-1133">Transmembrane helix</keyword>
<feature type="region of interest" description="Disordered" evidence="1">
    <location>
        <begin position="171"/>
        <end position="201"/>
    </location>
</feature>
<feature type="compositionally biased region" description="Low complexity" evidence="1">
    <location>
        <begin position="187"/>
        <end position="199"/>
    </location>
</feature>
<dbReference type="Proteomes" id="UP000001396">
    <property type="component" value="Unassembled WGS sequence"/>
</dbReference>
<accession>D3BEP1</accession>
<dbReference type="RefSeq" id="XP_020432492.1">
    <property type="nucleotide sequence ID" value="XM_020578044.1"/>
</dbReference>
<dbReference type="EMBL" id="ADBJ01000031">
    <property type="protein sequence ID" value="EFA80372.1"/>
    <property type="molecule type" value="Genomic_DNA"/>
</dbReference>
<feature type="transmembrane region" description="Helical" evidence="2">
    <location>
        <begin position="12"/>
        <end position="30"/>
    </location>
</feature>
<dbReference type="AlphaFoldDB" id="D3BEP1"/>
<keyword evidence="4" id="KW-1185">Reference proteome</keyword>
<protein>
    <submittedName>
        <fullName evidence="3">Uncharacterized protein</fullName>
    </submittedName>
</protein>
<comment type="caution">
    <text evidence="3">The sequence shown here is derived from an EMBL/GenBank/DDBJ whole genome shotgun (WGS) entry which is preliminary data.</text>
</comment>
<reference evidence="3 4" key="1">
    <citation type="journal article" date="2011" name="Genome Res.">
        <title>Phylogeny-wide analysis of social amoeba genomes highlights ancient origins for complex intercellular communication.</title>
        <authorList>
            <person name="Heidel A.J."/>
            <person name="Lawal H.M."/>
            <person name="Felder M."/>
            <person name="Schilde C."/>
            <person name="Helps N.R."/>
            <person name="Tunggal B."/>
            <person name="Rivero F."/>
            <person name="John U."/>
            <person name="Schleicher M."/>
            <person name="Eichinger L."/>
            <person name="Platzer M."/>
            <person name="Noegel A.A."/>
            <person name="Schaap P."/>
            <person name="Gloeckner G."/>
        </authorList>
    </citation>
    <scope>NUCLEOTIDE SEQUENCE [LARGE SCALE GENOMIC DNA]</scope>
    <source>
        <strain evidence="4">ATCC 26659 / Pp 5 / PN500</strain>
    </source>
</reference>
<keyword evidence="2" id="KW-0812">Transmembrane</keyword>
<feature type="transmembrane region" description="Helical" evidence="2">
    <location>
        <begin position="50"/>
        <end position="79"/>
    </location>
</feature>
<dbReference type="InParanoid" id="D3BEP1"/>
<gene>
    <name evidence="3" type="ORF">PPL_07206</name>
</gene>
<feature type="transmembrane region" description="Helical" evidence="2">
    <location>
        <begin position="91"/>
        <end position="111"/>
    </location>
</feature>
<evidence type="ECO:0000313" key="4">
    <source>
        <dbReference type="Proteomes" id="UP000001396"/>
    </source>
</evidence>
<name>D3BEP1_HETP5</name>
<organism evidence="3 4">
    <name type="scientific">Heterostelium pallidum (strain ATCC 26659 / Pp 5 / PN500)</name>
    <name type="common">Cellular slime mold</name>
    <name type="synonym">Polysphondylium pallidum</name>
    <dbReference type="NCBI Taxonomy" id="670386"/>
    <lineage>
        <taxon>Eukaryota</taxon>
        <taxon>Amoebozoa</taxon>
        <taxon>Evosea</taxon>
        <taxon>Eumycetozoa</taxon>
        <taxon>Dictyostelia</taxon>
        <taxon>Acytosteliales</taxon>
        <taxon>Acytosteliaceae</taxon>
        <taxon>Heterostelium</taxon>
    </lineage>
</organism>
<evidence type="ECO:0000313" key="3">
    <source>
        <dbReference type="EMBL" id="EFA80372.1"/>
    </source>
</evidence>
<feature type="transmembrane region" description="Helical" evidence="2">
    <location>
        <begin position="123"/>
        <end position="148"/>
    </location>
</feature>
<evidence type="ECO:0000256" key="2">
    <source>
        <dbReference type="SAM" id="Phobius"/>
    </source>
</evidence>
<sequence length="234" mass="26545">MPQYTDSEFWDKFVIAYISIRLILLAFRIIDQLSYLFTIPRSGTGSWAWFFGVIGTYFLFLEWMYIGCFWIQLIYTYFVSESINLKNSRRCWITCLVLATLLALWDIGLLIGGMINPASADKFYRVGFIVTLILLGLSILGHGIILAYHLKTQKSRIPGLDHRVSHETRVGNIQNKKNGSPIDREFSSNSSVVSSSSSSPEKIKHAAEVGNLANEINFEILDSGTIDREDIEET</sequence>